<reference evidence="13 14" key="1">
    <citation type="journal article" date="2023" name="Elife">
        <title>Identification of key yeast species and microbe-microbe interactions impacting larval growth of Drosophila in the wild.</title>
        <authorList>
            <person name="Mure A."/>
            <person name="Sugiura Y."/>
            <person name="Maeda R."/>
            <person name="Honda K."/>
            <person name="Sakurai N."/>
            <person name="Takahashi Y."/>
            <person name="Watada M."/>
            <person name="Katoh T."/>
            <person name="Gotoh A."/>
            <person name="Gotoh Y."/>
            <person name="Taniguchi I."/>
            <person name="Nakamura K."/>
            <person name="Hayashi T."/>
            <person name="Katayama T."/>
            <person name="Uemura T."/>
            <person name="Hattori Y."/>
        </authorList>
    </citation>
    <scope>NUCLEOTIDE SEQUENCE [LARGE SCALE GENOMIC DNA]</scope>
    <source>
        <strain evidence="13 14">SB-73</strain>
    </source>
</reference>
<evidence type="ECO:0000256" key="2">
    <source>
        <dbReference type="ARBA" id="ARBA00013164"/>
    </source>
</evidence>
<organism evidence="13 14">
    <name type="scientific">Starmerella bacillaris</name>
    <name type="common">Yeast</name>
    <name type="synonym">Candida zemplinina</name>
    <dbReference type="NCBI Taxonomy" id="1247836"/>
    <lineage>
        <taxon>Eukaryota</taxon>
        <taxon>Fungi</taxon>
        <taxon>Dikarya</taxon>
        <taxon>Ascomycota</taxon>
        <taxon>Saccharomycotina</taxon>
        <taxon>Dipodascomycetes</taxon>
        <taxon>Dipodascales</taxon>
        <taxon>Trichomonascaceae</taxon>
        <taxon>Starmerella</taxon>
    </lineage>
</organism>
<dbReference type="EMBL" id="BTGC01000008">
    <property type="protein sequence ID" value="GMM52397.1"/>
    <property type="molecule type" value="Genomic_DNA"/>
</dbReference>
<dbReference type="Gene3D" id="3.40.50.620">
    <property type="entry name" value="HUPs"/>
    <property type="match status" value="1"/>
</dbReference>
<evidence type="ECO:0000313" key="14">
    <source>
        <dbReference type="Proteomes" id="UP001362899"/>
    </source>
</evidence>
<dbReference type="SUPFAM" id="SSF47323">
    <property type="entry name" value="Anticodon-binding domain of a subclass of class I aminoacyl-tRNA synthetases"/>
    <property type="match status" value="1"/>
</dbReference>
<gene>
    <name evidence="13" type="ORF">DASB73_033600</name>
</gene>
<dbReference type="Gene3D" id="3.90.740.10">
    <property type="entry name" value="Valyl/Leucyl/Isoleucyl-tRNA synthetase, editing domain"/>
    <property type="match status" value="1"/>
</dbReference>
<evidence type="ECO:0000259" key="12">
    <source>
        <dbReference type="Pfam" id="PF08264"/>
    </source>
</evidence>
<feature type="domain" description="Aminoacyl-tRNA synthetase class Ia" evidence="11">
    <location>
        <begin position="52"/>
        <end position="118"/>
    </location>
</feature>
<accession>A0AAV5RMC4</accession>
<comment type="caution">
    <text evidence="13">The sequence shown here is derived from an EMBL/GenBank/DDBJ whole genome shotgun (WGS) entry which is preliminary data.</text>
</comment>
<dbReference type="GO" id="GO:0002161">
    <property type="term" value="F:aminoacyl-tRNA deacylase activity"/>
    <property type="evidence" value="ECO:0007669"/>
    <property type="project" value="InterPro"/>
</dbReference>
<name>A0AAV5RMC4_STABA</name>
<evidence type="ECO:0000256" key="4">
    <source>
        <dbReference type="ARBA" id="ARBA00022741"/>
    </source>
</evidence>
<feature type="region of interest" description="Disordered" evidence="10">
    <location>
        <begin position="131"/>
        <end position="153"/>
    </location>
</feature>
<dbReference type="InterPro" id="IPR013155">
    <property type="entry name" value="M/V/L/I-tRNA-synth_anticd-bd"/>
</dbReference>
<evidence type="ECO:0000256" key="1">
    <source>
        <dbReference type="ARBA" id="ARBA00005594"/>
    </source>
</evidence>
<dbReference type="Pfam" id="PF08264">
    <property type="entry name" value="Anticodon_1"/>
    <property type="match status" value="1"/>
</dbReference>
<dbReference type="SUPFAM" id="SSF52374">
    <property type="entry name" value="Nucleotidylyl transferase"/>
    <property type="match status" value="1"/>
</dbReference>
<evidence type="ECO:0000313" key="13">
    <source>
        <dbReference type="EMBL" id="GMM52397.1"/>
    </source>
</evidence>
<protein>
    <recommendedName>
        <fullName evidence="2">leucine--tRNA ligase</fullName>
        <ecNumber evidence="2">6.1.1.4</ecNumber>
    </recommendedName>
    <alternativeName>
        <fullName evidence="8">Leucyl-tRNA synthetase</fullName>
    </alternativeName>
</protein>
<dbReference type="EC" id="6.1.1.4" evidence="2"/>
<dbReference type="SUPFAM" id="SSF50677">
    <property type="entry name" value="ValRS/IleRS/LeuRS editing domain"/>
    <property type="match status" value="1"/>
</dbReference>
<comment type="similarity">
    <text evidence="1">Belongs to the class-I aminoacyl-tRNA synthetase family.</text>
</comment>
<feature type="compositionally biased region" description="Basic and acidic residues" evidence="10">
    <location>
        <begin position="133"/>
        <end position="146"/>
    </location>
</feature>
<keyword evidence="7" id="KW-0030">Aminoacyl-tRNA synthetase</keyword>
<dbReference type="GO" id="GO:0005524">
    <property type="term" value="F:ATP binding"/>
    <property type="evidence" value="ECO:0007669"/>
    <property type="project" value="UniProtKB-KW"/>
</dbReference>
<dbReference type="NCBIfam" id="TIGR00395">
    <property type="entry name" value="leuS_arch"/>
    <property type="match status" value="1"/>
</dbReference>
<dbReference type="Proteomes" id="UP001362899">
    <property type="component" value="Unassembled WGS sequence"/>
</dbReference>
<keyword evidence="14" id="KW-1185">Reference proteome</keyword>
<evidence type="ECO:0000259" key="11">
    <source>
        <dbReference type="Pfam" id="PF00133"/>
    </source>
</evidence>
<keyword evidence="4" id="KW-0547">Nucleotide-binding</keyword>
<keyword evidence="6" id="KW-0648">Protein biosynthesis</keyword>
<evidence type="ECO:0000256" key="3">
    <source>
        <dbReference type="ARBA" id="ARBA00022598"/>
    </source>
</evidence>
<sequence length="1102" mass="125195">MSQEKTLVLENTSRRDALIAIEQKYQEKWESEKVFEQDAPETEELLTLSVEELHEKYPKFMVCMAYPYMNGVLHAGHAFTLSKAEFSVGYQRMLGKKALFPFGFHCTGLPIKAAADKLKREIELFGQNFDQTPEQKEEVKTETKAEAEDDGERDVTKFKAQKSKVQQKQGSAKFQYEIMLQLGIKREDIHKFADPYYWIEYFPYKCQEDCKLMGNRIDWRRSTVTTDYNPYYDSFVRWQMNTEYKLGKIKFGKRHTIFSPKDNQPCMDHDRQSGEGVGAQEYLAVKIVVNQVGPNASPELTQLVKDSKVYLLAGTLRPETMYGQTCCFVSPKIDYGVFPTKKEGEYVVCTERAYQNMSYQDITPHRGVWDAKLVINGKELIGSEISSPISVVEKMHVLPMDTIIATKGTGVVTCVPSDSPDDYITVQDIRKKPEYYNVDPSWLPVDDVLVLRSAKYGDHTAKFLIEDLKIQSPKDKEKLALAKELAYKEGFYNGTVIIGPYNGMSVVEAKPKIRDDLVNAGEAFNYSEPEKPVVSRSGDSCVVSLEDQWYSDYGEETWRKATEAVVAQLNTYSEDVRSQFYGMLNWMKQWALSRTYGLGTKIPWDPQYLVESLSDSTIYHAYYTVCHLLHSDFYGKVVGPLGVSADEMTDAVWDYIFCRTEEVPANVPKAKLDKLKGEFRYFYPLDLSVSAKDLVGNHLTMFLYVNEAVFPKEFWPKGIRINGHLLLNGEKMSKSTGNFLTLRQMLTKYGSDASRIALADAGDSVEDANFDENAANAAILRLHNLKEWLEQVLDPNTKTPLCDKRNLIFDDAFNAEMDEIIIDTKAAYDNLGFRQALKRGLFDLQICRDYYRDVCNSLKIGMSRDLIVRYAEVQALLITPIAPHFSEFIYRDLLKKDTSIQNALFPEPSSTPSADRKRLIKEIAYIRDVARSIRETEGQLLKKKKKGPVFDAKKPSKLTVYLALQFPEWQAPYIDLISAKLDSLDFKDMTSDFKKDVSKLGDPKRGMQLVNTLRLQILAEPETSGDILGRDIGFDEPKVLKAAFDTIKLAAMATNVTEVQVIVIDNGKGSDLLTNADVELTNTKPQLDATPGRPGISIVNLE</sequence>
<dbReference type="InterPro" id="IPR014729">
    <property type="entry name" value="Rossmann-like_a/b/a_fold"/>
</dbReference>
<dbReference type="Pfam" id="PF00133">
    <property type="entry name" value="tRNA-synt_1"/>
    <property type="match status" value="2"/>
</dbReference>
<dbReference type="Gene3D" id="1.10.730.10">
    <property type="entry name" value="Isoleucyl-tRNA Synthetase, Domain 1"/>
    <property type="match status" value="1"/>
</dbReference>
<comment type="catalytic activity">
    <reaction evidence="9">
        <text>tRNA(Leu) + L-leucine + ATP = L-leucyl-tRNA(Leu) + AMP + diphosphate</text>
        <dbReference type="Rhea" id="RHEA:11688"/>
        <dbReference type="Rhea" id="RHEA-COMP:9613"/>
        <dbReference type="Rhea" id="RHEA-COMP:9622"/>
        <dbReference type="ChEBI" id="CHEBI:30616"/>
        <dbReference type="ChEBI" id="CHEBI:33019"/>
        <dbReference type="ChEBI" id="CHEBI:57427"/>
        <dbReference type="ChEBI" id="CHEBI:78442"/>
        <dbReference type="ChEBI" id="CHEBI:78494"/>
        <dbReference type="ChEBI" id="CHEBI:456215"/>
        <dbReference type="EC" id="6.1.1.4"/>
    </reaction>
</comment>
<dbReference type="InterPro" id="IPR002300">
    <property type="entry name" value="aa-tRNA-synth_Ia"/>
</dbReference>
<evidence type="ECO:0000256" key="8">
    <source>
        <dbReference type="ARBA" id="ARBA00030520"/>
    </source>
</evidence>
<dbReference type="PANTHER" id="PTHR45794:SF1">
    <property type="entry name" value="LEUCINE--TRNA LIGASE, CYTOPLASMIC"/>
    <property type="match status" value="1"/>
</dbReference>
<evidence type="ECO:0000256" key="10">
    <source>
        <dbReference type="SAM" id="MobiDB-lite"/>
    </source>
</evidence>
<dbReference type="GO" id="GO:0004823">
    <property type="term" value="F:leucine-tRNA ligase activity"/>
    <property type="evidence" value="ECO:0007669"/>
    <property type="project" value="UniProtKB-EC"/>
</dbReference>
<dbReference type="FunFam" id="3.90.740.10:FF:000001">
    <property type="entry name" value="Leucine--tRNA ligase, cytoplasmic"/>
    <property type="match status" value="1"/>
</dbReference>
<dbReference type="GO" id="GO:0006429">
    <property type="term" value="P:leucyl-tRNA aminoacylation"/>
    <property type="evidence" value="ECO:0007669"/>
    <property type="project" value="InterPro"/>
</dbReference>
<evidence type="ECO:0000256" key="6">
    <source>
        <dbReference type="ARBA" id="ARBA00022917"/>
    </source>
</evidence>
<keyword evidence="5" id="KW-0067">ATP-binding</keyword>
<dbReference type="InterPro" id="IPR009080">
    <property type="entry name" value="tRNAsynth_Ia_anticodon-bd"/>
</dbReference>
<evidence type="ECO:0000256" key="5">
    <source>
        <dbReference type="ARBA" id="ARBA00022840"/>
    </source>
</evidence>
<evidence type="ECO:0000256" key="7">
    <source>
        <dbReference type="ARBA" id="ARBA00023146"/>
    </source>
</evidence>
<proteinExistence type="inferred from homology"/>
<dbReference type="InterPro" id="IPR004493">
    <property type="entry name" value="Leu-tRNA-synth_Ia_arc/euk"/>
</dbReference>
<feature type="domain" description="Methionyl/Valyl/Leucyl/Isoleucyl-tRNA synthetase anticodon-binding" evidence="12">
    <location>
        <begin position="812"/>
        <end position="938"/>
    </location>
</feature>
<dbReference type="InterPro" id="IPR009008">
    <property type="entry name" value="Val/Leu/Ile-tRNA-synth_edit"/>
</dbReference>
<dbReference type="AlphaFoldDB" id="A0AAV5RMC4"/>
<dbReference type="PANTHER" id="PTHR45794">
    <property type="entry name" value="LEUCYL-TRNA SYNTHETASE"/>
    <property type="match status" value="1"/>
</dbReference>
<evidence type="ECO:0000256" key="9">
    <source>
        <dbReference type="ARBA" id="ARBA00047469"/>
    </source>
</evidence>
<feature type="domain" description="Aminoacyl-tRNA synthetase class Ia" evidence="11">
    <location>
        <begin position="198"/>
        <end position="770"/>
    </location>
</feature>
<keyword evidence="3 13" id="KW-0436">Ligase</keyword>